<protein>
    <recommendedName>
        <fullName evidence="2">LSDAT prokaryote domain-containing protein</fullName>
    </recommendedName>
</protein>
<dbReference type="InParanoid" id="A0A078AAT2"/>
<dbReference type="AlphaFoldDB" id="A0A078AAT2"/>
<accession>A0A078AAT2</accession>
<gene>
    <name evidence="3" type="primary">Contig19527.g20701</name>
    <name evidence="3" type="ORF">STYLEM_6860</name>
</gene>
<feature type="domain" description="LSDAT prokaryote" evidence="2">
    <location>
        <begin position="153"/>
        <end position="252"/>
    </location>
</feature>
<feature type="region of interest" description="Disordered" evidence="1">
    <location>
        <begin position="21"/>
        <end position="49"/>
    </location>
</feature>
<evidence type="ECO:0000313" key="3">
    <source>
        <dbReference type="EMBL" id="CDW77893.1"/>
    </source>
</evidence>
<dbReference type="EMBL" id="CCKQ01006578">
    <property type="protein sequence ID" value="CDW77893.1"/>
    <property type="molecule type" value="Genomic_DNA"/>
</dbReference>
<evidence type="ECO:0000313" key="4">
    <source>
        <dbReference type="Proteomes" id="UP000039865"/>
    </source>
</evidence>
<organism evidence="3 4">
    <name type="scientific">Stylonychia lemnae</name>
    <name type="common">Ciliate</name>
    <dbReference type="NCBI Taxonomy" id="5949"/>
    <lineage>
        <taxon>Eukaryota</taxon>
        <taxon>Sar</taxon>
        <taxon>Alveolata</taxon>
        <taxon>Ciliophora</taxon>
        <taxon>Intramacronucleata</taxon>
        <taxon>Spirotrichea</taxon>
        <taxon>Stichotrichia</taxon>
        <taxon>Sporadotrichida</taxon>
        <taxon>Oxytrichidae</taxon>
        <taxon>Stylonychinae</taxon>
        <taxon>Stylonychia</taxon>
    </lineage>
</organism>
<sequence length="307" mass="35122">MSSDGSDSKLQLHVNIPIGEETKGGYQNFGGMDQDEYATGTRNEEEDPYQNDEQTYQEHFRKTFITENQKKPAAGQIKQTWTLHDMIIPAGKTAKLIRVKNPGDKDFRISEICDKLKFINAAPIQELALELKNSVQERVLLAQINAIFQYLDVNLIGVSPENEVTYPRINPTQRRDNELTNGHSHFFLIGDETKKYEWGDESQLKFQLAQRQFKLLIQWMNLEYPKEESLNLGIPTIVLEGSDMANEIFSFKEEFDENGGADKDFNTTYASKKEVMQRVAASRIIKCRESSEDLASIVHLMLAVTLF</sequence>
<name>A0A078AAT2_STYLE</name>
<dbReference type="OrthoDB" id="310870at2759"/>
<keyword evidence="4" id="KW-1185">Reference proteome</keyword>
<evidence type="ECO:0000256" key="1">
    <source>
        <dbReference type="SAM" id="MobiDB-lite"/>
    </source>
</evidence>
<dbReference type="Proteomes" id="UP000039865">
    <property type="component" value="Unassembled WGS sequence"/>
</dbReference>
<dbReference type="Pfam" id="PF18171">
    <property type="entry name" value="LSDAT_prok"/>
    <property type="match status" value="1"/>
</dbReference>
<evidence type="ECO:0000259" key="2">
    <source>
        <dbReference type="Pfam" id="PF18171"/>
    </source>
</evidence>
<reference evidence="3 4" key="1">
    <citation type="submission" date="2014-06" db="EMBL/GenBank/DDBJ databases">
        <authorList>
            <person name="Swart Estienne"/>
        </authorList>
    </citation>
    <scope>NUCLEOTIDE SEQUENCE [LARGE SCALE GENOMIC DNA]</scope>
    <source>
        <strain evidence="3 4">130c</strain>
    </source>
</reference>
<proteinExistence type="predicted"/>
<dbReference type="InterPro" id="IPR041482">
    <property type="entry name" value="LSDAT_prok"/>
</dbReference>